<name>A0ABV0LFE7_9PSEU</name>
<evidence type="ECO:0000256" key="2">
    <source>
        <dbReference type="ARBA" id="ARBA00022475"/>
    </source>
</evidence>
<evidence type="ECO:0000313" key="7">
    <source>
        <dbReference type="EMBL" id="MEQ0560092.1"/>
    </source>
</evidence>
<comment type="subcellular location">
    <subcellularLocation>
        <location evidence="1">Cell membrane</location>
        <topology evidence="1">Multi-pass membrane protein</topology>
    </subcellularLocation>
</comment>
<evidence type="ECO:0000256" key="5">
    <source>
        <dbReference type="ARBA" id="ARBA00023136"/>
    </source>
</evidence>
<keyword evidence="4 6" id="KW-1133">Transmembrane helix</keyword>
<evidence type="ECO:0000256" key="6">
    <source>
        <dbReference type="SAM" id="Phobius"/>
    </source>
</evidence>
<keyword evidence="5 6" id="KW-0472">Membrane</keyword>
<sequence length="215" mass="21080">MTGALLTGPATAAADTIHALLTGLVAGYGIAIPVGAVATYLVALTARTSLKTGLAAAFGVATADGLYALAAVLGGAAIADVVTPVAGPLRLVSAAVLVVLAVRGAVQALRSRRATTARPVTPLPPGRAYLSLLGITLVNPATVVYFTALVVGDRPAGNQAVFVLAAFAASASWQALLAGGGALLGRLLTGPRGRLVTALVSSAVTSALAVRLVLA</sequence>
<evidence type="ECO:0000256" key="1">
    <source>
        <dbReference type="ARBA" id="ARBA00004651"/>
    </source>
</evidence>
<accession>A0ABV0LFE7</accession>
<protein>
    <submittedName>
        <fullName evidence="7">LysE family transporter</fullName>
    </submittedName>
</protein>
<gene>
    <name evidence="7" type="ORF">ABJI51_13475</name>
</gene>
<organism evidence="7 8">
    <name type="scientific">Amycolatopsis melonis</name>
    <dbReference type="NCBI Taxonomy" id="3156488"/>
    <lineage>
        <taxon>Bacteria</taxon>
        <taxon>Bacillati</taxon>
        <taxon>Actinomycetota</taxon>
        <taxon>Actinomycetes</taxon>
        <taxon>Pseudonocardiales</taxon>
        <taxon>Pseudonocardiaceae</taxon>
        <taxon>Amycolatopsis</taxon>
    </lineage>
</organism>
<feature type="transmembrane region" description="Helical" evidence="6">
    <location>
        <begin position="20"/>
        <end position="42"/>
    </location>
</feature>
<keyword evidence="3 6" id="KW-0812">Transmembrane</keyword>
<comment type="caution">
    <text evidence="7">The sequence shown here is derived from an EMBL/GenBank/DDBJ whole genome shotgun (WGS) entry which is preliminary data.</text>
</comment>
<dbReference type="RefSeq" id="WP_348950859.1">
    <property type="nucleotide sequence ID" value="NZ_JBDZYD010000004.1"/>
</dbReference>
<evidence type="ECO:0000313" key="8">
    <source>
        <dbReference type="Proteomes" id="UP001440984"/>
    </source>
</evidence>
<evidence type="ECO:0000256" key="4">
    <source>
        <dbReference type="ARBA" id="ARBA00022989"/>
    </source>
</evidence>
<dbReference type="InterPro" id="IPR001123">
    <property type="entry name" value="LeuE-type"/>
</dbReference>
<dbReference type="PANTHER" id="PTHR30086">
    <property type="entry name" value="ARGININE EXPORTER PROTEIN ARGO"/>
    <property type="match status" value="1"/>
</dbReference>
<feature type="transmembrane region" description="Helical" evidence="6">
    <location>
        <begin position="129"/>
        <end position="148"/>
    </location>
</feature>
<dbReference type="EMBL" id="JBDZYD010000004">
    <property type="protein sequence ID" value="MEQ0560092.1"/>
    <property type="molecule type" value="Genomic_DNA"/>
</dbReference>
<proteinExistence type="predicted"/>
<feature type="transmembrane region" description="Helical" evidence="6">
    <location>
        <begin position="195"/>
        <end position="214"/>
    </location>
</feature>
<dbReference type="Proteomes" id="UP001440984">
    <property type="component" value="Unassembled WGS sequence"/>
</dbReference>
<dbReference type="PANTHER" id="PTHR30086:SF20">
    <property type="entry name" value="ARGININE EXPORTER PROTEIN ARGO-RELATED"/>
    <property type="match status" value="1"/>
</dbReference>
<keyword evidence="8" id="KW-1185">Reference proteome</keyword>
<feature type="transmembrane region" description="Helical" evidence="6">
    <location>
        <begin position="91"/>
        <end position="109"/>
    </location>
</feature>
<evidence type="ECO:0000256" key="3">
    <source>
        <dbReference type="ARBA" id="ARBA00022692"/>
    </source>
</evidence>
<dbReference type="Pfam" id="PF01810">
    <property type="entry name" value="LysE"/>
    <property type="match status" value="1"/>
</dbReference>
<feature type="transmembrane region" description="Helical" evidence="6">
    <location>
        <begin position="160"/>
        <end position="183"/>
    </location>
</feature>
<keyword evidence="2" id="KW-1003">Cell membrane</keyword>
<feature type="transmembrane region" description="Helical" evidence="6">
    <location>
        <begin position="54"/>
        <end position="79"/>
    </location>
</feature>
<reference evidence="7 8" key="1">
    <citation type="submission" date="2024-05" db="EMBL/GenBank/DDBJ databases">
        <authorList>
            <person name="Zhao H."/>
            <person name="Xu Y."/>
            <person name="Lin S."/>
            <person name="Spain J.C."/>
            <person name="Zhou N.-Y."/>
        </authorList>
    </citation>
    <scope>NUCLEOTIDE SEQUENCE [LARGE SCALE GENOMIC DNA]</scope>
    <source>
        <strain evidence="7 8">NEAU-NG30</strain>
    </source>
</reference>